<evidence type="ECO:0000259" key="11">
    <source>
        <dbReference type="Pfam" id="PF24499"/>
    </source>
</evidence>
<feature type="domain" description="TMEM131 second Ig-like" evidence="10">
    <location>
        <begin position="150"/>
        <end position="238"/>
    </location>
</feature>
<dbReference type="PANTHER" id="PTHR22050">
    <property type="entry name" value="RW1 PROTEIN HOMOLOG"/>
    <property type="match status" value="1"/>
</dbReference>
<comment type="similarity">
    <text evidence="2">Belongs to the TMEM131 family.</text>
</comment>
<keyword evidence="6 8" id="KW-0472">Membrane</keyword>
<evidence type="ECO:0000313" key="13">
    <source>
        <dbReference type="EMBL" id="KAF6022643.1"/>
    </source>
</evidence>
<name>A0A7J7J9D6_BUGNE</name>
<keyword evidence="3 8" id="KW-0812">Transmembrane</keyword>
<feature type="region of interest" description="Disordered" evidence="7">
    <location>
        <begin position="1314"/>
        <end position="1376"/>
    </location>
</feature>
<feature type="region of interest" description="Disordered" evidence="7">
    <location>
        <begin position="1620"/>
        <end position="1672"/>
    </location>
</feature>
<dbReference type="InterPro" id="IPR022113">
    <property type="entry name" value="TMEM131L_N"/>
</dbReference>
<reference evidence="13" key="1">
    <citation type="submission" date="2020-06" db="EMBL/GenBank/DDBJ databases">
        <title>Draft genome of Bugula neritina, a colonial animal packing powerful symbionts and potential medicines.</title>
        <authorList>
            <person name="Rayko M."/>
        </authorList>
    </citation>
    <scope>NUCLEOTIDE SEQUENCE [LARGE SCALE GENOMIC DNA]</scope>
    <source>
        <strain evidence="13">Kwan_BN1</strain>
    </source>
</reference>
<comment type="subcellular location">
    <subcellularLocation>
        <location evidence="1">Membrane</location>
        <topology evidence="1">Single-pass type I membrane protein</topology>
    </subcellularLocation>
</comment>
<dbReference type="Pfam" id="PF12371">
    <property type="entry name" value="TMEM131_like_N"/>
    <property type="match status" value="1"/>
</dbReference>
<proteinExistence type="inferred from homology"/>
<feature type="compositionally biased region" description="Polar residues" evidence="7">
    <location>
        <begin position="1620"/>
        <end position="1629"/>
    </location>
</feature>
<feature type="domain" description="Transmembrane protein 131-like N-terminal" evidence="9">
    <location>
        <begin position="88"/>
        <end position="141"/>
    </location>
</feature>
<feature type="compositionally biased region" description="Basic and acidic residues" evidence="7">
    <location>
        <begin position="1281"/>
        <end position="1292"/>
    </location>
</feature>
<dbReference type="OrthoDB" id="168404at2759"/>
<organism evidence="13 14">
    <name type="scientific">Bugula neritina</name>
    <name type="common">Brown bryozoan</name>
    <name type="synonym">Sertularia neritina</name>
    <dbReference type="NCBI Taxonomy" id="10212"/>
    <lineage>
        <taxon>Eukaryota</taxon>
        <taxon>Metazoa</taxon>
        <taxon>Spiralia</taxon>
        <taxon>Lophotrochozoa</taxon>
        <taxon>Bryozoa</taxon>
        <taxon>Gymnolaemata</taxon>
        <taxon>Cheilostomatida</taxon>
        <taxon>Flustrina</taxon>
        <taxon>Buguloidea</taxon>
        <taxon>Bugulidae</taxon>
        <taxon>Bugula</taxon>
    </lineage>
</organism>
<feature type="domain" description="TMEM131L fourth Ig-like" evidence="11">
    <location>
        <begin position="771"/>
        <end position="816"/>
    </location>
</feature>
<dbReference type="InterPro" id="IPR056311">
    <property type="entry name" value="TMEM131_Ig_2"/>
</dbReference>
<evidence type="ECO:0000256" key="4">
    <source>
        <dbReference type="ARBA" id="ARBA00022729"/>
    </source>
</evidence>
<evidence type="ECO:0000256" key="1">
    <source>
        <dbReference type="ARBA" id="ARBA00004479"/>
    </source>
</evidence>
<feature type="domain" description="TMEM131L fourth Ig-like" evidence="11">
    <location>
        <begin position="829"/>
        <end position="888"/>
    </location>
</feature>
<feature type="compositionally biased region" description="Polar residues" evidence="7">
    <location>
        <begin position="1643"/>
        <end position="1656"/>
    </location>
</feature>
<feature type="compositionally biased region" description="Polar residues" evidence="7">
    <location>
        <begin position="1359"/>
        <end position="1373"/>
    </location>
</feature>
<feature type="region of interest" description="Disordered" evidence="7">
    <location>
        <begin position="1102"/>
        <end position="1297"/>
    </location>
</feature>
<keyword evidence="5 8" id="KW-1133">Transmembrane helix</keyword>
<accession>A0A7J7J9D6</accession>
<sequence>MAISQGLGLHFLMMTWKRPIASIFCTFILHTLTRYSDCAQNNGEVFIQTDNELRFMIDGIPLPISTADSIRFSDDSGNYKQDNRLLIQFDPPILDFGVQPVGVPSLKHVTVVNTHETDNIQLLSISGKTRHFHCSFFRDKVFGTGVDNAFRIKPLLGAKVPVNGSYSPVITMHNPFNKALHVIEMFSSGGNIHLELPTGAAEATQNMWELRPFETKPVMRATYLANKVINDTGFIRIRTKSKQGKDELLIVPLEVEVSERPGLYSPQHMLDFGVLHSETSSASLPLFVINSSTKPVEITDVRLEPPNKAISIEALRSPTIVEGDVSQMSLIAMLHYGTHLVNKSSVEKGEVVVVGSEGQKLSVPYTVQLQQGLLQLEHPSSLTIHTSEIKQATDLVKPLRVKSSFLQPLVVHNITIAANSTWLKKTMTRRHVVVPAGGIIELCKLSVNSVIKRIQGSLTTHIDIHTNISVFTLPLHVYDGKLQMVFQHNSRELDFGSLGFGENRELYFTLRNNNPVNVTVKDLYCTSPATQVELFGVETGPGFMLTKPPDWANINKDLLVLPPHSFAVYKVKLTAPRSDGNYLVDIRVATDFDTFYVPIRFRTTEGSVKSIPEKIIFDNAFPTKVPFKVLKIRSSFAHYTEVTKVSFLPEDSRFRYEPTKNTPTVLEPFQDTVIGHIYFDAQNSSTHDSYAGLPLNSPGGLNWVAALSLSPSSDMVDTYLYSLYRERWNALQHRSVANVTVQVDTEWIQNFLFPAQARLIWPSLLQDGHRLRFQPTQVGNLSSMSVVVENPSHTDVTIQILPLSLYTNPEALIELFIGNPVPSFREAVKENFGVMPHNESIATTLLPGVRVSVAIGFQPRVAKNYVSLILIRNNLTILDALIVSGKGATSNLYIKQEIHPHPDDAPQLGSLLFDVKESMLRGCSRPLKGGRRDNEKWLEPVAFGISSRFTLENNGTLPVYIHGFDVGGVPCSNLAFQVRNCSGFELAANSSREVELIYYPDFSHPYIQTLLTIYASGNLTHQVTVSVHLPARILLKCRNALPRPYWEEYFHWLFVILLPIVFCATLLLSYTDMKKTFSDSLQQHFKDKSSLFDLRKVGEQTAAKQKGAAEPSNNNSEVSKRSRPAEVAVTKVSHQVDVSRVQSEKKVTQSQSEANGNKISDKRHSNPRSAKGSPTTNQPRTAPKLNNVVTSKQSRNGAASSPSEKVNNDLSGGVSQPARQGKQVNGSSTLTSKKDAADVTTISSKVGHRKNVPSVDTSSGVTTSTASTSTSTTQGAAPRRQSSEVEDTKEINGDLVDQGSDFLMPVLSEEARAKLQQNSRAQLKKQQKKNSQAKMKVKKVAPGPIMMTKAVGTTDLEDSTSNSTDSGSVNTSDGKNKHVTEWLTKLPDKETQPWKFPSAKSLAANSDMLSVASETPSWDTVAPETYEDFSEISDQTRSFANALHSGISVAPAAASPKVFEPIGTKPRQRSSLNWDFPAAQNNAVLPSLSESPLVTPRAIHDPPFSNADTLSGYAPGLTDEQLLANIQAKRRPQATRNQSPLQGYSPELLGYPESSGVWDTNQGWTPTLPSAAGSSGVWDKTWSLWSQDEPYRAIQTLTSSYSRANSNSFHTGNGVFSVSRQLSTPTDPQQAYPFIPDVWSQPEAPTTSVSEGNSVWNFDPLKESADSDARKD</sequence>
<protein>
    <submittedName>
        <fullName evidence="13">TMEM131</fullName>
    </submittedName>
</protein>
<evidence type="ECO:0000256" key="2">
    <source>
        <dbReference type="ARBA" id="ARBA00006682"/>
    </source>
</evidence>
<dbReference type="InterPro" id="IPR039877">
    <property type="entry name" value="TMEM131-like"/>
</dbReference>
<dbReference type="InterPro" id="IPR055437">
    <property type="entry name" value="TMEM131L_Ig_5"/>
</dbReference>
<evidence type="ECO:0000256" key="8">
    <source>
        <dbReference type="SAM" id="Phobius"/>
    </source>
</evidence>
<comment type="caution">
    <text evidence="13">The sequence shown here is derived from an EMBL/GenBank/DDBJ whole genome shotgun (WGS) entry which is preliminary data.</text>
</comment>
<keyword evidence="4" id="KW-0732">Signal</keyword>
<evidence type="ECO:0000256" key="6">
    <source>
        <dbReference type="ARBA" id="ARBA00023136"/>
    </source>
</evidence>
<dbReference type="Pfam" id="PF24501">
    <property type="entry name" value="Ig_TMEM131L_5"/>
    <property type="match status" value="1"/>
</dbReference>
<feature type="compositionally biased region" description="Polar residues" evidence="7">
    <location>
        <begin position="1148"/>
        <end position="1158"/>
    </location>
</feature>
<evidence type="ECO:0000256" key="3">
    <source>
        <dbReference type="ARBA" id="ARBA00022692"/>
    </source>
</evidence>
<feature type="compositionally biased region" description="Low complexity" evidence="7">
    <location>
        <begin position="1254"/>
        <end position="1273"/>
    </location>
</feature>
<keyword evidence="14" id="KW-1185">Reference proteome</keyword>
<dbReference type="Proteomes" id="UP000593567">
    <property type="component" value="Unassembled WGS sequence"/>
</dbReference>
<evidence type="ECO:0000259" key="9">
    <source>
        <dbReference type="Pfam" id="PF12371"/>
    </source>
</evidence>
<dbReference type="Pfam" id="PF24495">
    <property type="entry name" value="Ig_TMEM131_2"/>
    <property type="match status" value="1"/>
</dbReference>
<feature type="compositionally biased region" description="Polar residues" evidence="7">
    <location>
        <begin position="1187"/>
        <end position="1231"/>
    </location>
</feature>
<evidence type="ECO:0000313" key="14">
    <source>
        <dbReference type="Proteomes" id="UP000593567"/>
    </source>
</evidence>
<evidence type="ECO:0000256" key="5">
    <source>
        <dbReference type="ARBA" id="ARBA00022989"/>
    </source>
</evidence>
<feature type="transmembrane region" description="Helical" evidence="8">
    <location>
        <begin position="1049"/>
        <end position="1070"/>
    </location>
</feature>
<feature type="compositionally biased region" description="Basic and acidic residues" evidence="7">
    <location>
        <begin position="1660"/>
        <end position="1672"/>
    </location>
</feature>
<dbReference type="GO" id="GO:0016020">
    <property type="term" value="C:membrane"/>
    <property type="evidence" value="ECO:0007669"/>
    <property type="project" value="UniProtKB-SubCell"/>
</dbReference>
<dbReference type="Pfam" id="PF24499">
    <property type="entry name" value="Ig_TMEM131L_4"/>
    <property type="match status" value="2"/>
</dbReference>
<evidence type="ECO:0000259" key="10">
    <source>
        <dbReference type="Pfam" id="PF24495"/>
    </source>
</evidence>
<evidence type="ECO:0000259" key="12">
    <source>
        <dbReference type="Pfam" id="PF24501"/>
    </source>
</evidence>
<gene>
    <name evidence="13" type="ORF">EB796_019056</name>
</gene>
<feature type="domain" description="TMEM131L fifth Ig-like" evidence="12">
    <location>
        <begin position="953"/>
        <end position="1016"/>
    </location>
</feature>
<dbReference type="EMBL" id="VXIV02002823">
    <property type="protein sequence ID" value="KAF6022643.1"/>
    <property type="molecule type" value="Genomic_DNA"/>
</dbReference>
<dbReference type="PANTHER" id="PTHR22050:SF0">
    <property type="entry name" value="TRANSMEMBRANE PROTEIN 131 HOMOLOG"/>
    <property type="match status" value="1"/>
</dbReference>
<evidence type="ECO:0000256" key="7">
    <source>
        <dbReference type="SAM" id="MobiDB-lite"/>
    </source>
</evidence>
<dbReference type="InterPro" id="IPR055436">
    <property type="entry name" value="Ig_TMEM131L_4"/>
</dbReference>